<protein>
    <submittedName>
        <fullName evidence="7">TetR/AcrR family transcriptional regulator</fullName>
    </submittedName>
</protein>
<evidence type="ECO:0000256" key="5">
    <source>
        <dbReference type="SAM" id="MobiDB-lite"/>
    </source>
</evidence>
<organism evidence="7 8">
    <name type="scientific">Schaalia naturae</name>
    <dbReference type="NCBI Taxonomy" id="635203"/>
    <lineage>
        <taxon>Bacteria</taxon>
        <taxon>Bacillati</taxon>
        <taxon>Actinomycetota</taxon>
        <taxon>Actinomycetes</taxon>
        <taxon>Actinomycetales</taxon>
        <taxon>Actinomycetaceae</taxon>
        <taxon>Schaalia</taxon>
    </lineage>
</organism>
<evidence type="ECO:0000256" key="3">
    <source>
        <dbReference type="ARBA" id="ARBA00023163"/>
    </source>
</evidence>
<feature type="region of interest" description="Disordered" evidence="5">
    <location>
        <begin position="1"/>
        <end position="20"/>
    </location>
</feature>
<dbReference type="InterPro" id="IPR036271">
    <property type="entry name" value="Tet_transcr_reg_TetR-rel_C_sf"/>
</dbReference>
<proteinExistence type="predicted"/>
<dbReference type="SUPFAM" id="SSF46689">
    <property type="entry name" value="Homeodomain-like"/>
    <property type="match status" value="1"/>
</dbReference>
<dbReference type="Gene3D" id="1.10.357.10">
    <property type="entry name" value="Tetracycline Repressor, domain 2"/>
    <property type="match status" value="1"/>
</dbReference>
<evidence type="ECO:0000313" key="7">
    <source>
        <dbReference type="EMBL" id="MFC7582279.1"/>
    </source>
</evidence>
<evidence type="ECO:0000256" key="1">
    <source>
        <dbReference type="ARBA" id="ARBA00023015"/>
    </source>
</evidence>
<name>A0ABW2SQZ4_9ACTO</name>
<dbReference type="PRINTS" id="PR00455">
    <property type="entry name" value="HTHTETR"/>
</dbReference>
<reference evidence="8" key="1">
    <citation type="journal article" date="2019" name="Int. J. Syst. Evol. Microbiol.">
        <title>The Global Catalogue of Microorganisms (GCM) 10K type strain sequencing project: providing services to taxonomists for standard genome sequencing and annotation.</title>
        <authorList>
            <consortium name="The Broad Institute Genomics Platform"/>
            <consortium name="The Broad Institute Genome Sequencing Center for Infectious Disease"/>
            <person name="Wu L."/>
            <person name="Ma J."/>
        </authorList>
    </citation>
    <scope>NUCLEOTIDE SEQUENCE [LARGE SCALE GENOMIC DNA]</scope>
    <source>
        <strain evidence="8">CCUG 56698</strain>
    </source>
</reference>
<comment type="caution">
    <text evidence="7">The sequence shown here is derived from an EMBL/GenBank/DDBJ whole genome shotgun (WGS) entry which is preliminary data.</text>
</comment>
<feature type="DNA-binding region" description="H-T-H motif" evidence="4">
    <location>
        <begin position="45"/>
        <end position="64"/>
    </location>
</feature>
<dbReference type="EMBL" id="JBHTEF010000002">
    <property type="protein sequence ID" value="MFC7582279.1"/>
    <property type="molecule type" value="Genomic_DNA"/>
</dbReference>
<keyword evidence="1" id="KW-0805">Transcription regulation</keyword>
<dbReference type="Pfam" id="PF00440">
    <property type="entry name" value="TetR_N"/>
    <property type="match status" value="1"/>
</dbReference>
<dbReference type="RefSeq" id="WP_380976439.1">
    <property type="nucleotide sequence ID" value="NZ_JBHTEF010000002.1"/>
</dbReference>
<accession>A0ABW2SQZ4</accession>
<evidence type="ECO:0000313" key="8">
    <source>
        <dbReference type="Proteomes" id="UP001596527"/>
    </source>
</evidence>
<dbReference type="InterPro" id="IPR009057">
    <property type="entry name" value="Homeodomain-like_sf"/>
</dbReference>
<feature type="domain" description="HTH tetR-type" evidence="6">
    <location>
        <begin position="22"/>
        <end position="82"/>
    </location>
</feature>
<dbReference type="Proteomes" id="UP001596527">
    <property type="component" value="Unassembled WGS sequence"/>
</dbReference>
<evidence type="ECO:0000256" key="4">
    <source>
        <dbReference type="PROSITE-ProRule" id="PRU00335"/>
    </source>
</evidence>
<dbReference type="SUPFAM" id="SSF48498">
    <property type="entry name" value="Tetracyclin repressor-like, C-terminal domain"/>
    <property type="match status" value="1"/>
</dbReference>
<gene>
    <name evidence="7" type="ORF">ACFQWG_13895</name>
</gene>
<dbReference type="PANTHER" id="PTHR47506">
    <property type="entry name" value="TRANSCRIPTIONAL REGULATORY PROTEIN"/>
    <property type="match status" value="1"/>
</dbReference>
<dbReference type="InterPro" id="IPR001647">
    <property type="entry name" value="HTH_TetR"/>
</dbReference>
<dbReference type="PROSITE" id="PS50977">
    <property type="entry name" value="HTH_TETR_2"/>
    <property type="match status" value="1"/>
</dbReference>
<keyword evidence="2 4" id="KW-0238">DNA-binding</keyword>
<evidence type="ECO:0000259" key="6">
    <source>
        <dbReference type="PROSITE" id="PS50977"/>
    </source>
</evidence>
<keyword evidence="3" id="KW-0804">Transcription</keyword>
<dbReference type="PANTHER" id="PTHR47506:SF6">
    <property type="entry name" value="HTH-TYPE TRANSCRIPTIONAL REPRESSOR NEMR"/>
    <property type="match status" value="1"/>
</dbReference>
<evidence type="ECO:0000256" key="2">
    <source>
        <dbReference type="ARBA" id="ARBA00023125"/>
    </source>
</evidence>
<keyword evidence="8" id="KW-1185">Reference proteome</keyword>
<sequence length="194" mass="21002">MRTAFDEGDDAGAGLSGAGRDPGRRGRIIDACLDVIAERGVAGTSHRRIAAVAGVPLGSMTYHFSGIDELLREAFARFADSVVARFEQRMRAAATYEEAAAAVVSIITEDLLDSQRNLVLTQELYTIAARDPSARVLTNRWMARSRAALEIHFDPDTARMLDALIEGLSLHRALDIEAQDPALVALAVRRILGT</sequence>
<feature type="compositionally biased region" description="Acidic residues" evidence="5">
    <location>
        <begin position="1"/>
        <end position="10"/>
    </location>
</feature>